<evidence type="ECO:0000313" key="1">
    <source>
        <dbReference type="EMBL" id="MPC62941.1"/>
    </source>
</evidence>
<protein>
    <submittedName>
        <fullName evidence="1">Uncharacterized protein</fullName>
    </submittedName>
</protein>
<accession>A0A5B7GRY3</accession>
<keyword evidence="2" id="KW-1185">Reference proteome</keyword>
<organism evidence="1 2">
    <name type="scientific">Portunus trituberculatus</name>
    <name type="common">Swimming crab</name>
    <name type="synonym">Neptunus trituberculatus</name>
    <dbReference type="NCBI Taxonomy" id="210409"/>
    <lineage>
        <taxon>Eukaryota</taxon>
        <taxon>Metazoa</taxon>
        <taxon>Ecdysozoa</taxon>
        <taxon>Arthropoda</taxon>
        <taxon>Crustacea</taxon>
        <taxon>Multicrustacea</taxon>
        <taxon>Malacostraca</taxon>
        <taxon>Eumalacostraca</taxon>
        <taxon>Eucarida</taxon>
        <taxon>Decapoda</taxon>
        <taxon>Pleocyemata</taxon>
        <taxon>Brachyura</taxon>
        <taxon>Eubrachyura</taxon>
        <taxon>Portunoidea</taxon>
        <taxon>Portunidae</taxon>
        <taxon>Portuninae</taxon>
        <taxon>Portunus</taxon>
    </lineage>
</organism>
<proteinExistence type="predicted"/>
<dbReference type="Proteomes" id="UP000324222">
    <property type="component" value="Unassembled WGS sequence"/>
</dbReference>
<dbReference type="EMBL" id="VSRR010020244">
    <property type="protein sequence ID" value="MPC62941.1"/>
    <property type="molecule type" value="Genomic_DNA"/>
</dbReference>
<name>A0A5B7GRY3_PORTR</name>
<reference evidence="1 2" key="1">
    <citation type="submission" date="2019-05" db="EMBL/GenBank/DDBJ databases">
        <title>Another draft genome of Portunus trituberculatus and its Hox gene families provides insights of decapod evolution.</title>
        <authorList>
            <person name="Jeong J.-H."/>
            <person name="Song I."/>
            <person name="Kim S."/>
            <person name="Choi T."/>
            <person name="Kim D."/>
            <person name="Ryu S."/>
            <person name="Kim W."/>
        </authorList>
    </citation>
    <scope>NUCLEOTIDE SEQUENCE [LARGE SCALE GENOMIC DNA]</scope>
    <source>
        <tissue evidence="1">Muscle</tissue>
    </source>
</reference>
<gene>
    <name evidence="1" type="ORF">E2C01_057032</name>
</gene>
<dbReference type="AlphaFoldDB" id="A0A5B7GRY3"/>
<comment type="caution">
    <text evidence="1">The sequence shown here is derived from an EMBL/GenBank/DDBJ whole genome shotgun (WGS) entry which is preliminary data.</text>
</comment>
<evidence type="ECO:0000313" key="2">
    <source>
        <dbReference type="Proteomes" id="UP000324222"/>
    </source>
</evidence>
<sequence length="81" mass="9449">MNPPKGVEHKCGSWLVFLKKAQVRRRTVSCPEGWMPEASRRVRKSSVVMPRAESRKRSEVRWEWSRKCSMISGIVLHQGQK</sequence>